<dbReference type="EMBL" id="LOHG01000008">
    <property type="protein sequence ID" value="MCI8210834.1"/>
    <property type="molecule type" value="Genomic_DNA"/>
</dbReference>
<reference evidence="2 3" key="1">
    <citation type="submission" date="2015-12" db="EMBL/GenBank/DDBJ databases">
        <title>Phylogenomics in the description of a new species in the Pseudomonas syringae group.</title>
        <authorList>
            <person name="Busquets A."/>
            <person name="Gomila M."/>
            <person name="Beiki F."/>
            <person name="Rahimian H."/>
            <person name="Mulet M."/>
            <person name="Sanchez D."/>
            <person name="Garcia-Valdes E."/>
            <person name="Lalucat J."/>
        </authorList>
    </citation>
    <scope>NUCLEOTIDE SEQUENCE [LARGE SCALE GENOMIC DNA]</scope>
    <source>
        <strain evidence="2 3">S25</strain>
    </source>
</reference>
<feature type="region of interest" description="Disordered" evidence="1">
    <location>
        <begin position="1"/>
        <end position="78"/>
    </location>
</feature>
<protein>
    <submittedName>
        <fullName evidence="2">Uncharacterized protein</fullName>
    </submittedName>
</protein>
<sequence>MLPDRNPVTFGDLKMAHDKRDNQSNNLNAPEQSPADIADHEQRTQESRTEEKQTGNRQDDQGHTPKVPTAPSTETVKP</sequence>
<evidence type="ECO:0000313" key="2">
    <source>
        <dbReference type="EMBL" id="MCI8210834.1"/>
    </source>
</evidence>
<evidence type="ECO:0000313" key="3">
    <source>
        <dbReference type="Proteomes" id="UP001320513"/>
    </source>
</evidence>
<name>A0ABS9ZJS6_9PSED</name>
<comment type="caution">
    <text evidence="2">The sequence shown here is derived from an EMBL/GenBank/DDBJ whole genome shotgun (WGS) entry which is preliminary data.</text>
</comment>
<evidence type="ECO:0000256" key="1">
    <source>
        <dbReference type="SAM" id="MobiDB-lite"/>
    </source>
</evidence>
<gene>
    <name evidence="2" type="ORF">AUC61_14965</name>
</gene>
<accession>A0ABS9ZJS6</accession>
<feature type="compositionally biased region" description="Basic and acidic residues" evidence="1">
    <location>
        <begin position="37"/>
        <end position="63"/>
    </location>
</feature>
<keyword evidence="3" id="KW-1185">Reference proteome</keyword>
<organism evidence="2 3">
    <name type="scientific">Pseudomonas maioricensis</name>
    <dbReference type="NCBI Taxonomy" id="1766623"/>
    <lineage>
        <taxon>Bacteria</taxon>
        <taxon>Pseudomonadati</taxon>
        <taxon>Pseudomonadota</taxon>
        <taxon>Gammaproteobacteria</taxon>
        <taxon>Pseudomonadales</taxon>
        <taxon>Pseudomonadaceae</taxon>
        <taxon>Pseudomonas</taxon>
    </lineage>
</organism>
<dbReference type="Proteomes" id="UP001320513">
    <property type="component" value="Unassembled WGS sequence"/>
</dbReference>
<proteinExistence type="predicted"/>